<accession>A0ABZ2F6D3</accession>
<dbReference type="Proteomes" id="UP001359308">
    <property type="component" value="Chromosome"/>
</dbReference>
<gene>
    <name evidence="1" type="ORF">N4J17_04100</name>
</gene>
<dbReference type="EMBL" id="CP104311">
    <property type="protein sequence ID" value="WWF02804.1"/>
    <property type="molecule type" value="Genomic_DNA"/>
</dbReference>
<evidence type="ECO:0000313" key="1">
    <source>
        <dbReference type="EMBL" id="WWF02804.1"/>
    </source>
</evidence>
<dbReference type="RefSeq" id="WP_198323057.1">
    <property type="nucleotide sequence ID" value="NZ_CP104311.1"/>
</dbReference>
<reference evidence="1 2" key="1">
    <citation type="submission" date="2022-09" db="EMBL/GenBank/DDBJ databases">
        <authorList>
            <person name="Giprobiosintez L."/>
        </authorList>
    </citation>
    <scope>NUCLEOTIDE SEQUENCE [LARGE SCALE GENOMIC DNA]</scope>
    <source>
        <strain evidence="2">VKPM-B-12549 (GBS-15)</strain>
    </source>
</reference>
<keyword evidence="2" id="KW-1185">Reference proteome</keyword>
<sequence>MDDQPEDHLRQLKYLPLHAGLKCDVYHRGMTHVRRMSLAAEVICREFEAGNVSPEALEAFSAYAGQLYAALNPSAHISARAKHSRNKLAEPVKDFVATRYESGKPWKSKRQAAKKIHVEVERLIETGELPRVLSPDRAFQTIYDWVRKPG</sequence>
<name>A0ABZ2F6D3_METCP</name>
<protein>
    <submittedName>
        <fullName evidence="1">Uncharacterized protein</fullName>
    </submittedName>
</protein>
<proteinExistence type="predicted"/>
<organism evidence="1 2">
    <name type="scientific">Methylococcus capsulatus</name>
    <dbReference type="NCBI Taxonomy" id="414"/>
    <lineage>
        <taxon>Bacteria</taxon>
        <taxon>Pseudomonadati</taxon>
        <taxon>Pseudomonadota</taxon>
        <taxon>Gammaproteobacteria</taxon>
        <taxon>Methylococcales</taxon>
        <taxon>Methylococcaceae</taxon>
        <taxon>Methylococcus</taxon>
    </lineage>
</organism>
<evidence type="ECO:0000313" key="2">
    <source>
        <dbReference type="Proteomes" id="UP001359308"/>
    </source>
</evidence>